<dbReference type="AlphaFoldDB" id="A0ABD1Y2F7"/>
<accession>A0ABD1Y2F7</accession>
<dbReference type="Proteomes" id="UP001605036">
    <property type="component" value="Unassembled WGS sequence"/>
</dbReference>
<evidence type="ECO:0000256" key="1">
    <source>
        <dbReference type="SAM" id="MobiDB-lite"/>
    </source>
</evidence>
<evidence type="ECO:0000313" key="3">
    <source>
        <dbReference type="Proteomes" id="UP001605036"/>
    </source>
</evidence>
<feature type="region of interest" description="Disordered" evidence="1">
    <location>
        <begin position="1"/>
        <end position="27"/>
    </location>
</feature>
<reference evidence="2 3" key="1">
    <citation type="submission" date="2024-09" db="EMBL/GenBank/DDBJ databases">
        <title>Chromosome-scale assembly of Riccia fluitans.</title>
        <authorList>
            <person name="Paukszto L."/>
            <person name="Sawicki J."/>
            <person name="Karawczyk K."/>
            <person name="Piernik-Szablinska J."/>
            <person name="Szczecinska M."/>
            <person name="Mazdziarz M."/>
        </authorList>
    </citation>
    <scope>NUCLEOTIDE SEQUENCE [LARGE SCALE GENOMIC DNA]</scope>
    <source>
        <strain evidence="2">Rf_01</strain>
        <tissue evidence="2">Aerial parts of the thallus</tissue>
    </source>
</reference>
<sequence length="97" mass="10707">MGLKTDVSGCKVSPGRGSIVDGTRKGGSLMPDWEGELRDRRQQPFLLNVYILWSFAVEGNFHSEQKACRLDNDGRETKAADYGTQSSMLIVLTISRG</sequence>
<name>A0ABD1Y2F7_9MARC</name>
<gene>
    <name evidence="2" type="ORF">R1flu_001127</name>
</gene>
<evidence type="ECO:0000313" key="2">
    <source>
        <dbReference type="EMBL" id="KAL2620922.1"/>
    </source>
</evidence>
<comment type="caution">
    <text evidence="2">The sequence shown here is derived from an EMBL/GenBank/DDBJ whole genome shotgun (WGS) entry which is preliminary data.</text>
</comment>
<keyword evidence="3" id="KW-1185">Reference proteome</keyword>
<protein>
    <submittedName>
        <fullName evidence="2">Uncharacterized protein</fullName>
    </submittedName>
</protein>
<dbReference type="EMBL" id="JBHFFA010000006">
    <property type="protein sequence ID" value="KAL2620922.1"/>
    <property type="molecule type" value="Genomic_DNA"/>
</dbReference>
<organism evidence="2 3">
    <name type="scientific">Riccia fluitans</name>
    <dbReference type="NCBI Taxonomy" id="41844"/>
    <lineage>
        <taxon>Eukaryota</taxon>
        <taxon>Viridiplantae</taxon>
        <taxon>Streptophyta</taxon>
        <taxon>Embryophyta</taxon>
        <taxon>Marchantiophyta</taxon>
        <taxon>Marchantiopsida</taxon>
        <taxon>Marchantiidae</taxon>
        <taxon>Marchantiales</taxon>
        <taxon>Ricciaceae</taxon>
        <taxon>Riccia</taxon>
    </lineage>
</organism>
<proteinExistence type="predicted"/>